<feature type="repeat" description="WD" evidence="5">
    <location>
        <begin position="1717"/>
        <end position="1755"/>
    </location>
</feature>
<organism evidence="10 11">
    <name type="scientific">Novipirellula rosea</name>
    <dbReference type="NCBI Taxonomy" id="1031540"/>
    <lineage>
        <taxon>Bacteria</taxon>
        <taxon>Pseudomonadati</taxon>
        <taxon>Planctomycetota</taxon>
        <taxon>Planctomycetia</taxon>
        <taxon>Pirellulales</taxon>
        <taxon>Pirellulaceae</taxon>
        <taxon>Novipirellula</taxon>
    </lineage>
</organism>
<evidence type="ECO:0000256" key="6">
    <source>
        <dbReference type="PROSITE-ProRule" id="PRU10141"/>
    </source>
</evidence>
<keyword evidence="11" id="KW-1185">Reference proteome</keyword>
<dbReference type="CDD" id="cd14014">
    <property type="entry name" value="STKc_PknB_like"/>
    <property type="match status" value="1"/>
</dbReference>
<dbReference type="PRINTS" id="PR00320">
    <property type="entry name" value="GPROTEINBRPT"/>
</dbReference>
<feature type="region of interest" description="Disordered" evidence="7">
    <location>
        <begin position="105"/>
        <end position="127"/>
    </location>
</feature>
<feature type="region of interest" description="Disordered" evidence="7">
    <location>
        <begin position="176"/>
        <end position="220"/>
    </location>
</feature>
<evidence type="ECO:0000256" key="3">
    <source>
        <dbReference type="ARBA" id="ARBA00022741"/>
    </source>
</evidence>
<proteinExistence type="predicted"/>
<dbReference type="PROSITE" id="PS00678">
    <property type="entry name" value="WD_REPEATS_1"/>
    <property type="match status" value="1"/>
</dbReference>
<feature type="binding site" evidence="6">
    <location>
        <position position="327"/>
    </location>
    <ligand>
        <name>ATP</name>
        <dbReference type="ChEBI" id="CHEBI:30616"/>
    </ligand>
</feature>
<feature type="region of interest" description="Disordered" evidence="7">
    <location>
        <begin position="140"/>
        <end position="162"/>
    </location>
</feature>
<dbReference type="PROSITE" id="PS00108">
    <property type="entry name" value="PROTEIN_KINASE_ST"/>
    <property type="match status" value="1"/>
</dbReference>
<feature type="repeat" description="WD" evidence="5">
    <location>
        <begin position="1068"/>
        <end position="1099"/>
    </location>
</feature>
<evidence type="ECO:0000259" key="9">
    <source>
        <dbReference type="PROSITE" id="PS50011"/>
    </source>
</evidence>
<reference evidence="11" key="1">
    <citation type="journal article" date="2019" name="Int. J. Syst. Evol. Microbiol.">
        <title>The Global Catalogue of Microorganisms (GCM) 10K type strain sequencing project: providing services to taxonomists for standard genome sequencing and annotation.</title>
        <authorList>
            <consortium name="The Broad Institute Genomics Platform"/>
            <consortium name="The Broad Institute Genome Sequencing Center for Infectious Disease"/>
            <person name="Wu L."/>
            <person name="Ma J."/>
        </authorList>
    </citation>
    <scope>NUCLEOTIDE SEQUENCE [LARGE SCALE GENOMIC DNA]</scope>
    <source>
        <strain evidence="11">JCM 17759</strain>
    </source>
</reference>
<feature type="repeat" description="WD" evidence="5">
    <location>
        <begin position="1857"/>
        <end position="1892"/>
    </location>
</feature>
<dbReference type="PANTHER" id="PTHR22847">
    <property type="entry name" value="WD40 REPEAT PROTEIN"/>
    <property type="match status" value="1"/>
</dbReference>
<dbReference type="InterPro" id="IPR011009">
    <property type="entry name" value="Kinase-like_dom_sf"/>
</dbReference>
<dbReference type="InterPro" id="IPR000719">
    <property type="entry name" value="Prot_kinase_dom"/>
</dbReference>
<keyword evidence="3 6" id="KW-0547">Nucleotide-binding</keyword>
<dbReference type="SUPFAM" id="SSF50969">
    <property type="entry name" value="YVTN repeat-like/Quinoprotein amine dehydrogenase"/>
    <property type="match status" value="1"/>
</dbReference>
<evidence type="ECO:0000313" key="10">
    <source>
        <dbReference type="EMBL" id="GAA4455264.1"/>
    </source>
</evidence>
<feature type="domain" description="Protein kinase" evidence="9">
    <location>
        <begin position="298"/>
        <end position="573"/>
    </location>
</feature>
<dbReference type="Proteomes" id="UP001500840">
    <property type="component" value="Unassembled WGS sequence"/>
</dbReference>
<feature type="region of interest" description="Disordered" evidence="7">
    <location>
        <begin position="1"/>
        <end position="91"/>
    </location>
</feature>
<feature type="repeat" description="WD" evidence="5">
    <location>
        <begin position="1921"/>
        <end position="1959"/>
    </location>
</feature>
<feature type="repeat" description="WD" evidence="5">
    <location>
        <begin position="1171"/>
        <end position="1212"/>
    </location>
</feature>
<dbReference type="Gene3D" id="3.30.200.20">
    <property type="entry name" value="Phosphorylase Kinase, domain 1"/>
    <property type="match status" value="1"/>
</dbReference>
<dbReference type="InterPro" id="IPR008271">
    <property type="entry name" value="Ser/Thr_kinase_AS"/>
</dbReference>
<feature type="compositionally biased region" description="Pro residues" evidence="7">
    <location>
        <begin position="1"/>
        <end position="11"/>
    </location>
</feature>
<dbReference type="Pfam" id="PF00069">
    <property type="entry name" value="Pkinase"/>
    <property type="match status" value="1"/>
</dbReference>
<dbReference type="RefSeq" id="WP_345323099.1">
    <property type="nucleotide sequence ID" value="NZ_BAABGA010000035.1"/>
</dbReference>
<feature type="repeat" description="WD" evidence="5">
    <location>
        <begin position="1213"/>
        <end position="1246"/>
    </location>
</feature>
<feature type="repeat" description="WD" evidence="5">
    <location>
        <begin position="1339"/>
        <end position="1380"/>
    </location>
</feature>
<keyword evidence="8" id="KW-0812">Transmembrane</keyword>
<sequence>MAKQPPPPPNPDSGDATPPDPAWQTDRNPSQDSPASQTNDADETKNVSRDSAASQDTSAGDQPPRRESAVDETIDVGDQFASTPDPLESLVDTDTNVDLDATIMVPSDSEIAGENPSAADPSKTLPCVDPTAITEQIEQTIDMDEDVPSSAANQKTHSDGLDRTLSAADLEQTLELSEDGKGESGPRPTPPVSDPSQPADHTVAIGSIPHPNVKEKRADENTGRSIMTSRAIGATINPRELSDQDAVMWESLAKSETHRNEPSQLAPAIERSLRETNLRIVPRNVSKGQDTGSGPSDYQLVRLLGKGGMGNVYVAKQESLDRMIAVKIIRPLDREKREKLQSSGRLADVEQNRRQQFLSEAVVTGDLDHPNIVPIHDIAVMGQDTLFYAMKRVVGTPWNKVIGEKTRDENLEILLKVADAVGFAHTRGVVHRDIKPENIMLGDFGVVMVMDWGLALPTEAFEKHESVFPVTGLGGTPAFMAPEMATGPISQVTVRSDVYLLGATLFMIITGEAPHHGTNVRDCLRAVANNTIRDIAPKHQGELMDIALKAMATKPAHRYHDVPSFQQAIRDYRSHAESIALTTQAQTDFQNGMTSQLYADFSRAIYGYEEALTLWSGNQRAIEGLGKAKRRFAEIALQNEDYDTGLQVLDPDNADHVPLIEKLRQGLSQRAHRIRRLRLLRLLAIAMLAFILIGGSAATWLINQKRQIAEDATAIARKQTEAAKTANELLLTSNQNLQQQTQLAIARKDEATRLAEVAREQKGIAERREREAIAAKLATEKALAAARVAEQAARDSENDAFVARDEARKQQRIAEYEGYISSIGLAKARIDRNNFDKARETLKGIADQQRQRLSGIETGDNINAPIRPLAWEYRWLMRQVAQSESSLETASPVVDLATDRTCRSAVAVMADGKIERMTLSDHGSIISHITERSSGSNAVAAAISGDGTRVALGTATGEIELWDGSLQRLSGTLRGHTRAVSDLKFAGDTLLVSASQDRTARVWDLDKQTEVADCWHIAPVLQLDVAAPSSDEGWLIATAAADASAGRIVLWQLSKTADRWNAERRGVFDSHERPVSSIALSRDGELAASGDDRGHVLIWRPSTIKPIDYNAAVSSAIESVSRTDSSTGDAARSKPRSPVNSISLNDPALDQRDLANPRGPINENSKLPLNPMAHEDAVRAVEFSADGKTVVTAADDYTIKLWKTQSRQLDATLRGHGGWVTSASFVGDDADRVLSASMDRSVRTWNPKTYVGAAATTQLAAVNKNTAQGDAAAGSGLSLRQAHKDEIWSARFSPDGQRLVTSSRDRTAKVLRIDADTLALQEIGSVVTEDRDKDDGTLREGTTSIVMSLALDPKRRRLFVGGADAILRIWDLDHGTELGELFGTGLNQSFALSKTGRYLLTGSSSSEQRGWLYRVNPTGRPMPTAVFPLKQHKEAITAFAISDDETRLFTGDRAGRAFLWDMRTGNTIGDPIDTLYGNRVNAACFLPDGNQILVAADDEQLSLIDLASRTRTAKMNHDGYVTSVSMSADAKFALTLCELSTSDQLKTSVHLWNLQTRQGRELQQSILRRGTKEGFKGVGDVAGRAGGAQRIVSAEFSAEDNSAMVAIVSGSDQATRVDSWAIGDDLGSATKSAAMELPSELGATATVKPIDKDQFVSLNGDGAFLWDKAKGTHLRSFRANAAVVQSSFSSDGKYIVTGSRSIKIWDAETLQPLGKLEVAHDGPVRSVEFAPQSMGGNPDYRLVSGGDDGTVRLWQWNPQAKSITAVNEFTFAAPVRSVAFSPDGASVLACGAGGVAKRWRIESPSDPIVFQKADAGGFVCVTSSRDGRWIAVGSTESVGYLWQIPEQGQAVGEPIELRGHSQRIEDIAILQDASQAIRVFTASADQTARVWDPRIEQWNEASSESKLEPQDTFQAREVLLLEQHTSSVTAVDVTASGELLLTASRDGTVILWPADITSQ</sequence>
<protein>
    <submittedName>
        <fullName evidence="10">Protein kinase</fullName>
    </submittedName>
</protein>
<feature type="compositionally biased region" description="Polar residues" evidence="7">
    <location>
        <begin position="25"/>
        <end position="39"/>
    </location>
</feature>
<dbReference type="InterPro" id="IPR001680">
    <property type="entry name" value="WD40_rpt"/>
</dbReference>
<evidence type="ECO:0000256" key="1">
    <source>
        <dbReference type="ARBA" id="ARBA00022574"/>
    </source>
</evidence>
<dbReference type="Gene3D" id="2.130.10.10">
    <property type="entry name" value="YVTN repeat-like/Quinoprotein amine dehydrogenase"/>
    <property type="match status" value="6"/>
</dbReference>
<feature type="transmembrane region" description="Helical" evidence="8">
    <location>
        <begin position="679"/>
        <end position="702"/>
    </location>
</feature>
<evidence type="ECO:0000256" key="4">
    <source>
        <dbReference type="ARBA" id="ARBA00022840"/>
    </source>
</evidence>
<dbReference type="CDD" id="cd00200">
    <property type="entry name" value="WD40"/>
    <property type="match status" value="1"/>
</dbReference>
<keyword evidence="4 6" id="KW-0067">ATP-binding</keyword>
<dbReference type="SUPFAM" id="SSF50978">
    <property type="entry name" value="WD40 repeat-like"/>
    <property type="match status" value="2"/>
</dbReference>
<dbReference type="SUPFAM" id="SSF56112">
    <property type="entry name" value="Protein kinase-like (PK-like)"/>
    <property type="match status" value="1"/>
</dbReference>
<keyword evidence="10" id="KW-0418">Kinase</keyword>
<dbReference type="SMART" id="SM00320">
    <property type="entry name" value="WD40"/>
    <property type="match status" value="16"/>
</dbReference>
<gene>
    <name evidence="10" type="ORF">GCM10023156_28990</name>
</gene>
<dbReference type="InterPro" id="IPR020472">
    <property type="entry name" value="WD40_PAC1"/>
</dbReference>
<accession>A0ABP8MSC9</accession>
<dbReference type="Pfam" id="PF00400">
    <property type="entry name" value="WD40"/>
    <property type="match status" value="12"/>
</dbReference>
<feature type="compositionally biased region" description="Polar residues" evidence="7">
    <location>
        <begin position="49"/>
        <end position="60"/>
    </location>
</feature>
<dbReference type="PANTHER" id="PTHR22847:SF637">
    <property type="entry name" value="WD REPEAT DOMAIN 5B"/>
    <property type="match status" value="1"/>
</dbReference>
<dbReference type="InterPro" id="IPR017441">
    <property type="entry name" value="Protein_kinase_ATP_BS"/>
</dbReference>
<feature type="repeat" description="WD" evidence="5">
    <location>
        <begin position="1280"/>
        <end position="1321"/>
    </location>
</feature>
<dbReference type="GO" id="GO:0016301">
    <property type="term" value="F:kinase activity"/>
    <property type="evidence" value="ECO:0007669"/>
    <property type="project" value="UniProtKB-KW"/>
</dbReference>
<feature type="repeat" description="WD" evidence="5">
    <location>
        <begin position="973"/>
        <end position="1013"/>
    </location>
</feature>
<dbReference type="InterPro" id="IPR019775">
    <property type="entry name" value="WD40_repeat_CS"/>
</dbReference>
<evidence type="ECO:0000256" key="7">
    <source>
        <dbReference type="SAM" id="MobiDB-lite"/>
    </source>
</evidence>
<evidence type="ECO:0000256" key="5">
    <source>
        <dbReference type="PROSITE-ProRule" id="PRU00221"/>
    </source>
</evidence>
<feature type="repeat" description="WD" evidence="5">
    <location>
        <begin position="1429"/>
        <end position="1470"/>
    </location>
</feature>
<dbReference type="InterPro" id="IPR011044">
    <property type="entry name" value="Quino_amine_DH_bsu"/>
</dbReference>
<dbReference type="InterPro" id="IPR036322">
    <property type="entry name" value="WD40_repeat_dom_sf"/>
</dbReference>
<dbReference type="SUPFAM" id="SSF82171">
    <property type="entry name" value="DPP6 N-terminal domain-like"/>
    <property type="match status" value="1"/>
</dbReference>
<keyword evidence="1 5" id="KW-0853">WD repeat</keyword>
<dbReference type="EMBL" id="BAABGA010000035">
    <property type="protein sequence ID" value="GAA4455264.1"/>
    <property type="molecule type" value="Genomic_DNA"/>
</dbReference>
<name>A0ABP8MSC9_9BACT</name>
<dbReference type="PROSITE" id="PS50011">
    <property type="entry name" value="PROTEIN_KINASE_DOM"/>
    <property type="match status" value="1"/>
</dbReference>
<keyword evidence="8" id="KW-0472">Membrane</keyword>
<evidence type="ECO:0000256" key="2">
    <source>
        <dbReference type="ARBA" id="ARBA00022737"/>
    </source>
</evidence>
<feature type="region of interest" description="Disordered" evidence="7">
    <location>
        <begin position="1120"/>
        <end position="1170"/>
    </location>
</feature>
<dbReference type="PROSITE" id="PS00107">
    <property type="entry name" value="PROTEIN_KINASE_ATP"/>
    <property type="match status" value="1"/>
</dbReference>
<keyword evidence="10" id="KW-0808">Transferase</keyword>
<dbReference type="Gene3D" id="1.10.510.10">
    <property type="entry name" value="Transferase(Phosphotransferase) domain 1"/>
    <property type="match status" value="1"/>
</dbReference>
<keyword evidence="2" id="KW-0677">Repeat</keyword>
<comment type="caution">
    <text evidence="10">The sequence shown here is derived from an EMBL/GenBank/DDBJ whole genome shotgun (WGS) entry which is preliminary data.</text>
</comment>
<dbReference type="SMART" id="SM00220">
    <property type="entry name" value="S_TKc"/>
    <property type="match status" value="1"/>
</dbReference>
<dbReference type="InterPro" id="IPR015943">
    <property type="entry name" value="WD40/YVTN_repeat-like_dom_sf"/>
</dbReference>
<evidence type="ECO:0000313" key="11">
    <source>
        <dbReference type="Proteomes" id="UP001500840"/>
    </source>
</evidence>
<keyword evidence="8" id="KW-1133">Transmembrane helix</keyword>
<evidence type="ECO:0000256" key="8">
    <source>
        <dbReference type="SAM" id="Phobius"/>
    </source>
</evidence>
<dbReference type="PROSITE" id="PS50082">
    <property type="entry name" value="WD_REPEATS_2"/>
    <property type="match status" value="10"/>
</dbReference>
<dbReference type="PROSITE" id="PS50294">
    <property type="entry name" value="WD_REPEATS_REGION"/>
    <property type="match status" value="7"/>
</dbReference>